<dbReference type="Pfam" id="PF17938">
    <property type="entry name" value="TetR_C_29"/>
    <property type="match status" value="1"/>
</dbReference>
<feature type="region of interest" description="Disordered" evidence="3">
    <location>
        <begin position="1"/>
        <end position="43"/>
    </location>
</feature>
<dbReference type="PANTHER" id="PTHR30328">
    <property type="entry name" value="TRANSCRIPTIONAL REPRESSOR"/>
    <property type="match status" value="1"/>
</dbReference>
<dbReference type="PANTHER" id="PTHR30328:SF54">
    <property type="entry name" value="HTH-TYPE TRANSCRIPTIONAL REPRESSOR SCO4008"/>
    <property type="match status" value="1"/>
</dbReference>
<name>A0A975P305_9RHOB</name>
<feature type="domain" description="HTH tetR-type" evidence="4">
    <location>
        <begin position="46"/>
        <end position="106"/>
    </location>
</feature>
<reference evidence="5" key="1">
    <citation type="submission" date="2021-06" db="EMBL/GenBank/DDBJ databases">
        <title>Direct submission.</title>
        <authorList>
            <person name="Lee C.-S."/>
            <person name="Jin L."/>
        </authorList>
    </citation>
    <scope>NUCLEOTIDE SEQUENCE</scope>
    <source>
        <strain evidence="5">Con5</strain>
    </source>
</reference>
<dbReference type="EMBL" id="CP076361">
    <property type="protein sequence ID" value="QWK88900.1"/>
    <property type="molecule type" value="Genomic_DNA"/>
</dbReference>
<dbReference type="Gene3D" id="1.10.357.10">
    <property type="entry name" value="Tetracycline Repressor, domain 2"/>
    <property type="match status" value="1"/>
</dbReference>
<dbReference type="Proteomes" id="UP000679352">
    <property type="component" value="Chromosome"/>
</dbReference>
<evidence type="ECO:0000256" key="3">
    <source>
        <dbReference type="SAM" id="MobiDB-lite"/>
    </source>
</evidence>
<dbReference type="InterPro" id="IPR050109">
    <property type="entry name" value="HTH-type_TetR-like_transc_reg"/>
</dbReference>
<dbReference type="GO" id="GO:0003677">
    <property type="term" value="F:DNA binding"/>
    <property type="evidence" value="ECO:0007669"/>
    <property type="project" value="UniProtKB-UniRule"/>
</dbReference>
<gene>
    <name evidence="5" type="ORF">KM031_08325</name>
</gene>
<sequence length="246" mass="27896">MRFDLAPPERLRRASATSRSFGGQALTDASDAPAPPAPKPRIRDAEATRARILDAAKKEFAKNGLGGARVDVIAEKAKANKRMIYRYFNSKEGLFQTVLEDAYLDIRTAEQKLNLDHLEPREALEKMVRFTWDYYLKNPEFITLVNSENLHRAKHLKKSEVIKVASRKFVDRMSSLLNRGVAAGVFRADIDPVQLNITIAAIGYYYLTNRFTGSIIFDRDLMAKEALDERLRFNIGTIMRMVCVAP</sequence>
<accession>A0A975P305</accession>
<evidence type="ECO:0000313" key="5">
    <source>
        <dbReference type="EMBL" id="QWK88900.1"/>
    </source>
</evidence>
<dbReference type="InterPro" id="IPR001647">
    <property type="entry name" value="HTH_TetR"/>
</dbReference>
<dbReference type="PRINTS" id="PR00455">
    <property type="entry name" value="HTHTETR"/>
</dbReference>
<dbReference type="InterPro" id="IPR036271">
    <property type="entry name" value="Tet_transcr_reg_TetR-rel_C_sf"/>
</dbReference>
<dbReference type="PROSITE" id="PS50977">
    <property type="entry name" value="HTH_TETR_2"/>
    <property type="match status" value="1"/>
</dbReference>
<dbReference type="AlphaFoldDB" id="A0A975P305"/>
<feature type="DNA-binding region" description="H-T-H motif" evidence="2">
    <location>
        <begin position="69"/>
        <end position="88"/>
    </location>
</feature>
<evidence type="ECO:0000259" key="4">
    <source>
        <dbReference type="PROSITE" id="PS50977"/>
    </source>
</evidence>
<proteinExistence type="predicted"/>
<feature type="compositionally biased region" description="Basic and acidic residues" evidence="3">
    <location>
        <begin position="1"/>
        <end position="12"/>
    </location>
</feature>
<protein>
    <submittedName>
        <fullName evidence="5">TetR family transcriptional regulator</fullName>
    </submittedName>
</protein>
<dbReference type="Pfam" id="PF00440">
    <property type="entry name" value="TetR_N"/>
    <property type="match status" value="1"/>
</dbReference>
<dbReference type="SUPFAM" id="SSF46689">
    <property type="entry name" value="Homeodomain-like"/>
    <property type="match status" value="1"/>
</dbReference>
<dbReference type="SUPFAM" id="SSF48498">
    <property type="entry name" value="Tetracyclin repressor-like, C-terminal domain"/>
    <property type="match status" value="1"/>
</dbReference>
<dbReference type="InterPro" id="IPR041474">
    <property type="entry name" value="NicS_C"/>
</dbReference>
<keyword evidence="6" id="KW-1185">Reference proteome</keyword>
<evidence type="ECO:0000256" key="2">
    <source>
        <dbReference type="PROSITE-ProRule" id="PRU00335"/>
    </source>
</evidence>
<evidence type="ECO:0000256" key="1">
    <source>
        <dbReference type="ARBA" id="ARBA00023125"/>
    </source>
</evidence>
<evidence type="ECO:0000313" key="6">
    <source>
        <dbReference type="Proteomes" id="UP000679352"/>
    </source>
</evidence>
<dbReference type="KEGG" id="gfu:KM031_08325"/>
<keyword evidence="1 2" id="KW-0238">DNA-binding</keyword>
<dbReference type="InterPro" id="IPR009057">
    <property type="entry name" value="Homeodomain-like_sf"/>
</dbReference>
<organism evidence="5 6">
    <name type="scientific">Gemmobacter fulvus</name>
    <dbReference type="NCBI Taxonomy" id="2840474"/>
    <lineage>
        <taxon>Bacteria</taxon>
        <taxon>Pseudomonadati</taxon>
        <taxon>Pseudomonadota</taxon>
        <taxon>Alphaproteobacteria</taxon>
        <taxon>Rhodobacterales</taxon>
        <taxon>Paracoccaceae</taxon>
        <taxon>Gemmobacter</taxon>
    </lineage>
</organism>